<dbReference type="InterPro" id="IPR029052">
    <property type="entry name" value="Metallo-depent_PP-like"/>
</dbReference>
<proteinExistence type="inferred from homology"/>
<dbReference type="SUPFAM" id="SSF56300">
    <property type="entry name" value="Metallo-dependent phosphatases"/>
    <property type="match status" value="1"/>
</dbReference>
<dbReference type="SMART" id="SM00854">
    <property type="entry name" value="PGA_cap"/>
    <property type="match status" value="1"/>
</dbReference>
<evidence type="ECO:0000313" key="3">
    <source>
        <dbReference type="EMBL" id="MDA3616365.1"/>
    </source>
</evidence>
<feature type="domain" description="Capsule synthesis protein CapA" evidence="2">
    <location>
        <begin position="102"/>
        <end position="358"/>
    </location>
</feature>
<comment type="similarity">
    <text evidence="1">Belongs to the CapA family.</text>
</comment>
<dbReference type="InterPro" id="IPR052169">
    <property type="entry name" value="CW_Biosynth-Accessory"/>
</dbReference>
<evidence type="ECO:0000313" key="4">
    <source>
        <dbReference type="Proteomes" id="UP001210231"/>
    </source>
</evidence>
<comment type="caution">
    <text evidence="3">The sequence shown here is derived from an EMBL/GenBank/DDBJ whole genome shotgun (WGS) entry which is preliminary data.</text>
</comment>
<accession>A0ABT4UNN7</accession>
<protein>
    <submittedName>
        <fullName evidence="3">CapA family protein</fullName>
    </submittedName>
</protein>
<evidence type="ECO:0000256" key="1">
    <source>
        <dbReference type="ARBA" id="ARBA00005662"/>
    </source>
</evidence>
<keyword evidence="4" id="KW-1185">Reference proteome</keyword>
<reference evidence="3 4" key="1">
    <citation type="submission" date="2022-12" db="EMBL/GenBank/DDBJ databases">
        <title>Chitinophagaceae gen. sp. nov., a new member of the family Chitinophagaceae, isolated from soil in a chemical factory.</title>
        <authorList>
            <person name="Ke Z."/>
        </authorList>
    </citation>
    <scope>NUCLEOTIDE SEQUENCE [LARGE SCALE GENOMIC DNA]</scope>
    <source>
        <strain evidence="3 4">LY-5</strain>
    </source>
</reference>
<dbReference type="EMBL" id="JAQGEF010000028">
    <property type="protein sequence ID" value="MDA3616365.1"/>
    <property type="molecule type" value="Genomic_DNA"/>
</dbReference>
<name>A0ABT4UNN7_9BACT</name>
<dbReference type="RefSeq" id="WP_407032694.1">
    <property type="nucleotide sequence ID" value="NZ_JAQGEF010000028.1"/>
</dbReference>
<dbReference type="Proteomes" id="UP001210231">
    <property type="component" value="Unassembled WGS sequence"/>
</dbReference>
<dbReference type="Gene3D" id="3.60.21.10">
    <property type="match status" value="1"/>
</dbReference>
<organism evidence="3 4">
    <name type="scientific">Polluticaenibacter yanchengensis</name>
    <dbReference type="NCBI Taxonomy" id="3014562"/>
    <lineage>
        <taxon>Bacteria</taxon>
        <taxon>Pseudomonadati</taxon>
        <taxon>Bacteroidota</taxon>
        <taxon>Chitinophagia</taxon>
        <taxon>Chitinophagales</taxon>
        <taxon>Chitinophagaceae</taxon>
        <taxon>Polluticaenibacter</taxon>
    </lineage>
</organism>
<sequence length="450" mass="51721">MNYKKYNPVRGLTLKGKLLLKSLRAIYRLYHLAKRPDWNTVIPDHHEDPLKMTLTEKLYMGNKYYYKAMIKADAGSDLESHFQKQTLEFSKPENFIPTAKITMSAGGDLIPYTCITPESTKHLWDDVGNYYFNNDIVLANLETVASLEHPYSAAPEVMLADMFFNIDEKTFDIFSGNHRFKGFDVLSTANNHTMDLGEQGVLNTISFLEKNNIPYTGTAKNKESLHQFPILERNGIQTAFIAATFSLNKETLPEGKEWLCNHRFLNEANPDIAIIIEQAKIARERGADMVVACLHMGCAYQAYPSAHTVKNIHNICKQADIDILIAGHPHNAQPFEILHHNNKQSLIAYSLGDFIAYDIFKWCHLPLIIKVEIEKGTVDSKPHTIISKFEVKPVYMYLNKDNELRLLDFMTLTADIDKYIKEPEVKKEVKELEHFFHNFIIRKHQKVIAR</sequence>
<dbReference type="InterPro" id="IPR019079">
    <property type="entry name" value="Capsule_synth_CapA"/>
</dbReference>
<dbReference type="PANTHER" id="PTHR33393:SF11">
    <property type="entry name" value="POLYGLUTAMINE SYNTHESIS ACCESSORY PROTEIN RV0574C-RELATED"/>
    <property type="match status" value="1"/>
</dbReference>
<dbReference type="PANTHER" id="PTHR33393">
    <property type="entry name" value="POLYGLUTAMINE SYNTHESIS ACCESSORY PROTEIN RV0574C-RELATED"/>
    <property type="match status" value="1"/>
</dbReference>
<evidence type="ECO:0000259" key="2">
    <source>
        <dbReference type="SMART" id="SM00854"/>
    </source>
</evidence>
<gene>
    <name evidence="3" type="ORF">O3P16_16225</name>
</gene>
<dbReference type="Pfam" id="PF09587">
    <property type="entry name" value="PGA_cap"/>
    <property type="match status" value="1"/>
</dbReference>